<protein>
    <submittedName>
        <fullName evidence="1">Uncharacterized protein</fullName>
    </submittedName>
</protein>
<evidence type="ECO:0000313" key="1">
    <source>
        <dbReference type="EMBL" id="GAM14958.1"/>
    </source>
</evidence>
<dbReference type="Proteomes" id="UP000031014">
    <property type="component" value="Unassembled WGS sequence"/>
</dbReference>
<sequence length="42" mass="4910">MVHLNFPTKLITDLYRGDLFIKQGRDISPYISSFFSIKTKAF</sequence>
<keyword evidence="2" id="KW-1185">Reference proteome</keyword>
<name>A0A0A8X4X6_MESS1</name>
<reference evidence="1 2" key="1">
    <citation type="submission" date="2013-06" db="EMBL/GenBank/DDBJ databases">
        <title>Whole genome shotgun sequence of Bacillus selenatarsenatis SF-1.</title>
        <authorList>
            <person name="Kuroda M."/>
            <person name="Sei K."/>
            <person name="Yamashita M."/>
            <person name="Ike M."/>
        </authorList>
    </citation>
    <scope>NUCLEOTIDE SEQUENCE [LARGE SCALE GENOMIC DNA]</scope>
    <source>
        <strain evidence="1 2">SF-1</strain>
    </source>
</reference>
<dbReference type="AlphaFoldDB" id="A0A0A8X4X6"/>
<evidence type="ECO:0000313" key="2">
    <source>
        <dbReference type="Proteomes" id="UP000031014"/>
    </source>
</evidence>
<accession>A0A0A8X4X6</accession>
<dbReference type="EMBL" id="BASE01000071">
    <property type="protein sequence ID" value="GAM14958.1"/>
    <property type="molecule type" value="Genomic_DNA"/>
</dbReference>
<gene>
    <name evidence="1" type="ORF">SAMD00020551_3114</name>
</gene>
<proteinExistence type="predicted"/>
<organism evidence="1 2">
    <name type="scientific">Mesobacillus selenatarsenatis (strain DSM 18680 / JCM 14380 / FERM P-15431 / SF-1)</name>
    <dbReference type="NCBI Taxonomy" id="1321606"/>
    <lineage>
        <taxon>Bacteria</taxon>
        <taxon>Bacillati</taxon>
        <taxon>Bacillota</taxon>
        <taxon>Bacilli</taxon>
        <taxon>Bacillales</taxon>
        <taxon>Bacillaceae</taxon>
        <taxon>Mesobacillus</taxon>
    </lineage>
</organism>
<comment type="caution">
    <text evidence="1">The sequence shown here is derived from an EMBL/GenBank/DDBJ whole genome shotgun (WGS) entry which is preliminary data.</text>
</comment>
<dbReference type="STRING" id="1321606.SAMD00020551_3114"/>